<organism evidence="2 3">
    <name type="scientific">Dipteronia dyeriana</name>
    <dbReference type="NCBI Taxonomy" id="168575"/>
    <lineage>
        <taxon>Eukaryota</taxon>
        <taxon>Viridiplantae</taxon>
        <taxon>Streptophyta</taxon>
        <taxon>Embryophyta</taxon>
        <taxon>Tracheophyta</taxon>
        <taxon>Spermatophyta</taxon>
        <taxon>Magnoliopsida</taxon>
        <taxon>eudicotyledons</taxon>
        <taxon>Gunneridae</taxon>
        <taxon>Pentapetalae</taxon>
        <taxon>rosids</taxon>
        <taxon>malvids</taxon>
        <taxon>Sapindales</taxon>
        <taxon>Sapindaceae</taxon>
        <taxon>Hippocastanoideae</taxon>
        <taxon>Acereae</taxon>
        <taxon>Dipteronia</taxon>
    </lineage>
</organism>
<dbReference type="InterPro" id="IPR044730">
    <property type="entry name" value="RNase_H-like_dom_plant"/>
</dbReference>
<protein>
    <recommendedName>
        <fullName evidence="1">RNase H type-1 domain-containing protein</fullName>
    </recommendedName>
</protein>
<dbReference type="EMBL" id="JANJYI010000003">
    <property type="protein sequence ID" value="KAK2657296.1"/>
    <property type="molecule type" value="Genomic_DNA"/>
</dbReference>
<dbReference type="InterPro" id="IPR002156">
    <property type="entry name" value="RNaseH_domain"/>
</dbReference>
<name>A0AAE0CN72_9ROSI</name>
<evidence type="ECO:0000313" key="2">
    <source>
        <dbReference type="EMBL" id="KAK2657296.1"/>
    </source>
</evidence>
<evidence type="ECO:0000259" key="1">
    <source>
        <dbReference type="Pfam" id="PF13456"/>
    </source>
</evidence>
<proteinExistence type="predicted"/>
<gene>
    <name evidence="2" type="ORF">Ddye_010348</name>
</gene>
<feature type="domain" description="RNase H type-1" evidence="1">
    <location>
        <begin position="144"/>
        <end position="263"/>
    </location>
</feature>
<dbReference type="PANTHER" id="PTHR47723:SF21">
    <property type="entry name" value="POLYNUCLEOTIDYL TRANSFERASE, RIBONUCLEASE H-LIKE SUPERFAMILY PROTEIN"/>
    <property type="match status" value="1"/>
</dbReference>
<reference evidence="2" key="1">
    <citation type="journal article" date="2023" name="Plant J.">
        <title>Genome sequences and population genomics provide insights into the demographic history, inbreeding, and mutation load of two 'living fossil' tree species of Dipteronia.</title>
        <authorList>
            <person name="Feng Y."/>
            <person name="Comes H.P."/>
            <person name="Chen J."/>
            <person name="Zhu S."/>
            <person name="Lu R."/>
            <person name="Zhang X."/>
            <person name="Li P."/>
            <person name="Qiu J."/>
            <person name="Olsen K.M."/>
            <person name="Qiu Y."/>
        </authorList>
    </citation>
    <scope>NUCLEOTIDE SEQUENCE</scope>
    <source>
        <strain evidence="2">KIB01</strain>
    </source>
</reference>
<comment type="caution">
    <text evidence="2">The sequence shown here is derived from an EMBL/GenBank/DDBJ whole genome shotgun (WGS) entry which is preliminary data.</text>
</comment>
<evidence type="ECO:0000313" key="3">
    <source>
        <dbReference type="Proteomes" id="UP001280121"/>
    </source>
</evidence>
<dbReference type="GO" id="GO:0004523">
    <property type="term" value="F:RNA-DNA hybrid ribonuclease activity"/>
    <property type="evidence" value="ECO:0007669"/>
    <property type="project" value="InterPro"/>
</dbReference>
<sequence length="266" mass="29452">MYLWRIISTNFYEQCTEVVCGVAVETSGHALFWCGGAQKVRLDSFFEELKNVPVLDVFQILLSKVNSSELAHFCMITWAIWNNRNSFSNCGISKAPELVVSWAVELLSEFQKFMAALSPFVRPQLLVPTSADWFAPQPGLLKLNTEVAIRKNSKSIGLGAAIRDDKGKLIIVKSRLMHGSFSCETGKFLALRVGLLLAKFYKISMNITEVDSTSVATILNSSNPFLGDAKFIVNDIKVLFVETRICKCQATPKSGNSLALKLALLC</sequence>
<dbReference type="CDD" id="cd06222">
    <property type="entry name" value="RNase_H_like"/>
    <property type="match status" value="1"/>
</dbReference>
<accession>A0AAE0CN72</accession>
<dbReference type="InterPro" id="IPR053151">
    <property type="entry name" value="RNase_H-like"/>
</dbReference>
<dbReference type="GO" id="GO:0003676">
    <property type="term" value="F:nucleic acid binding"/>
    <property type="evidence" value="ECO:0007669"/>
    <property type="project" value="InterPro"/>
</dbReference>
<dbReference type="AlphaFoldDB" id="A0AAE0CN72"/>
<dbReference type="Proteomes" id="UP001280121">
    <property type="component" value="Unassembled WGS sequence"/>
</dbReference>
<dbReference type="PANTHER" id="PTHR47723">
    <property type="entry name" value="OS05G0353850 PROTEIN"/>
    <property type="match status" value="1"/>
</dbReference>
<keyword evidence="3" id="KW-1185">Reference proteome</keyword>
<dbReference type="Pfam" id="PF13456">
    <property type="entry name" value="RVT_3"/>
    <property type="match status" value="1"/>
</dbReference>